<keyword evidence="2" id="KW-1015">Disulfide bond</keyword>
<proteinExistence type="predicted"/>
<dbReference type="GO" id="GO:0021556">
    <property type="term" value="P:central nervous system formation"/>
    <property type="evidence" value="ECO:0007669"/>
    <property type="project" value="TreeGrafter"/>
</dbReference>
<name>A0A0K2T3B6_LEPSM</name>
<evidence type="ECO:0000256" key="1">
    <source>
        <dbReference type="ARBA" id="ARBA00022729"/>
    </source>
</evidence>
<dbReference type="InterPro" id="IPR052444">
    <property type="entry name" value="Spz/Toll_ligand-like"/>
</dbReference>
<feature type="signal peptide" evidence="4">
    <location>
        <begin position="1"/>
        <end position="16"/>
    </location>
</feature>
<evidence type="ECO:0000256" key="3">
    <source>
        <dbReference type="ARBA" id="ARBA00023180"/>
    </source>
</evidence>
<sequence length="278" mass="33065">MLFLSLIMFIFLSIESNRFFTSTAHVTSKLFSGGSIYKPDKFLNYKQSDIIIIEDDLFGKRRNITENIYNDESLQLGKPKVNNFRNKNQILFNTFEKQLDCDFFTENICLEVQYYPREIIHHLLNKSSGFTTEHIPEKYKAARTNFKREMDSTIRNYTFSKKYFNTRRDNFRHNDSIQSHGIFICPSEMEYARPKRGRSVSGEWKDIVNVEEYTQTLRMEKCLEPLSSCNYVSHHFKSECSQVYNYHRLLSWNKERGLHMDIFKVPTCCSCNMKGYSY</sequence>
<dbReference type="OrthoDB" id="10064289at2759"/>
<evidence type="ECO:0000259" key="5">
    <source>
        <dbReference type="Pfam" id="PF16077"/>
    </source>
</evidence>
<dbReference type="SUPFAM" id="SSF57501">
    <property type="entry name" value="Cystine-knot cytokines"/>
    <property type="match status" value="1"/>
</dbReference>
<feature type="chain" id="PRO_5005487401" description="Spaetzle domain-containing protein" evidence="4">
    <location>
        <begin position="17"/>
        <end position="278"/>
    </location>
</feature>
<dbReference type="PANTHER" id="PTHR23199">
    <property type="entry name" value="NEUROTROPHIN 1-RELATED"/>
    <property type="match status" value="1"/>
</dbReference>
<dbReference type="PANTHER" id="PTHR23199:SF12">
    <property type="entry name" value="NEUROTROPHIN 1-RELATED"/>
    <property type="match status" value="1"/>
</dbReference>
<dbReference type="InterPro" id="IPR029034">
    <property type="entry name" value="Cystine-knot_cytokine"/>
</dbReference>
<evidence type="ECO:0000256" key="4">
    <source>
        <dbReference type="SAM" id="SignalP"/>
    </source>
</evidence>
<organism evidence="6">
    <name type="scientific">Lepeophtheirus salmonis</name>
    <name type="common">Salmon louse</name>
    <name type="synonym">Caligus salmonis</name>
    <dbReference type="NCBI Taxonomy" id="72036"/>
    <lineage>
        <taxon>Eukaryota</taxon>
        <taxon>Metazoa</taxon>
        <taxon>Ecdysozoa</taxon>
        <taxon>Arthropoda</taxon>
        <taxon>Crustacea</taxon>
        <taxon>Multicrustacea</taxon>
        <taxon>Hexanauplia</taxon>
        <taxon>Copepoda</taxon>
        <taxon>Siphonostomatoida</taxon>
        <taxon>Caligidae</taxon>
        <taxon>Lepeophtheirus</taxon>
    </lineage>
</organism>
<accession>A0A0K2T3B6</accession>
<dbReference type="InterPro" id="IPR032104">
    <property type="entry name" value="Spaetzle"/>
</dbReference>
<feature type="non-terminal residue" evidence="6">
    <location>
        <position position="278"/>
    </location>
</feature>
<keyword evidence="1 4" id="KW-0732">Signal</keyword>
<keyword evidence="3" id="KW-0325">Glycoprotein</keyword>
<feature type="domain" description="Spaetzle" evidence="5">
    <location>
        <begin position="183"/>
        <end position="272"/>
    </location>
</feature>
<dbReference type="GO" id="GO:0045087">
    <property type="term" value="P:innate immune response"/>
    <property type="evidence" value="ECO:0007669"/>
    <property type="project" value="TreeGrafter"/>
</dbReference>
<evidence type="ECO:0000256" key="2">
    <source>
        <dbReference type="ARBA" id="ARBA00023157"/>
    </source>
</evidence>
<protein>
    <recommendedName>
        <fullName evidence="5">Spaetzle domain-containing protein</fullName>
    </recommendedName>
</protein>
<dbReference type="GO" id="GO:0008083">
    <property type="term" value="F:growth factor activity"/>
    <property type="evidence" value="ECO:0007669"/>
    <property type="project" value="TreeGrafter"/>
</dbReference>
<evidence type="ECO:0000313" key="6">
    <source>
        <dbReference type="EMBL" id="CDW20300.1"/>
    </source>
</evidence>
<dbReference type="Pfam" id="PF16077">
    <property type="entry name" value="Spaetzle"/>
    <property type="match status" value="1"/>
</dbReference>
<dbReference type="AlphaFoldDB" id="A0A0K2T3B6"/>
<reference evidence="6" key="1">
    <citation type="submission" date="2014-05" db="EMBL/GenBank/DDBJ databases">
        <authorList>
            <person name="Chronopoulou M."/>
        </authorList>
    </citation>
    <scope>NUCLEOTIDE SEQUENCE</scope>
    <source>
        <tissue evidence="6">Whole organism</tissue>
    </source>
</reference>
<dbReference type="EMBL" id="HACA01002939">
    <property type="protein sequence ID" value="CDW20300.1"/>
    <property type="molecule type" value="Transcribed_RNA"/>
</dbReference>
<dbReference type="Gene3D" id="2.10.90.10">
    <property type="entry name" value="Cystine-knot cytokines"/>
    <property type="match status" value="1"/>
</dbReference>
<dbReference type="GO" id="GO:0005615">
    <property type="term" value="C:extracellular space"/>
    <property type="evidence" value="ECO:0007669"/>
    <property type="project" value="UniProtKB-ARBA"/>
</dbReference>
<dbReference type="GO" id="GO:0005121">
    <property type="term" value="F:Toll binding"/>
    <property type="evidence" value="ECO:0007669"/>
    <property type="project" value="TreeGrafter"/>
</dbReference>